<accession>A0A0K6I257</accession>
<evidence type="ECO:0000256" key="4">
    <source>
        <dbReference type="ARBA" id="ARBA00022729"/>
    </source>
</evidence>
<dbReference type="InterPro" id="IPR030678">
    <property type="entry name" value="Peptide/Ni-bd"/>
</dbReference>
<dbReference type="RefSeq" id="WP_055455913.1">
    <property type="nucleotide sequence ID" value="NZ_CYHE01000007.1"/>
</dbReference>
<dbReference type="OrthoDB" id="9803988at2"/>
<comment type="subcellular location">
    <subcellularLocation>
        <location evidence="1">Periplasm</location>
    </subcellularLocation>
</comment>
<dbReference type="InterPro" id="IPR000914">
    <property type="entry name" value="SBP_5_dom"/>
</dbReference>
<proteinExistence type="inferred from homology"/>
<dbReference type="GO" id="GO:0015833">
    <property type="term" value="P:peptide transport"/>
    <property type="evidence" value="ECO:0007669"/>
    <property type="project" value="TreeGrafter"/>
</dbReference>
<evidence type="ECO:0000313" key="7">
    <source>
        <dbReference type="EMBL" id="CUA97156.1"/>
    </source>
</evidence>
<evidence type="ECO:0000256" key="5">
    <source>
        <dbReference type="SAM" id="SignalP"/>
    </source>
</evidence>
<dbReference type="PANTHER" id="PTHR30290:SF9">
    <property type="entry name" value="OLIGOPEPTIDE-BINDING PROTEIN APPA"/>
    <property type="match status" value="1"/>
</dbReference>
<dbReference type="PIRSF" id="PIRSF002741">
    <property type="entry name" value="MppA"/>
    <property type="match status" value="1"/>
</dbReference>
<feature type="domain" description="Solute-binding protein family 5" evidence="6">
    <location>
        <begin position="73"/>
        <end position="404"/>
    </location>
</feature>
<evidence type="ECO:0000313" key="8">
    <source>
        <dbReference type="Proteomes" id="UP000183900"/>
    </source>
</evidence>
<sequence>MRLRNCLFATASVFAFGLLLSPASVTAQPAPPALVLAVGGEPETGFDPITGWGSYGNPLFQSTLLKLDTDLNLVGDLATGWTLSADRKTWTLTLREDARLPDGTVLTAEDAAFTYNTARDAGGVVDLTNLHEARATGPYTLEIELKEPEITFTSRLASLGIVPKAAYGPDYARKPIGSGPFQLVEWREGEQLVVEPNPHWYGTKPGFSRVSFVFGSEDAAVSLARTGAAQLVAVPSSLVDETPQGMKSLHVKTVDNRGVMFPMVPDTGAKTGEGYPIGNSVTSDKAIRVALNEALDRQALVDLALSGHGRPAYGPADGLPWDNADANVKGGDSEAARATLAAGGWRDSNGDGVLEKDGRDAAFTLLYPASDSTRQALTLGVVEQAKTIGIRITPQGKSWTEIRTMMHANAVLFGFGSHSPAEMVRLNGSRYAGAGYYNPGYYNNPAVDAAFAKAEAAESFEASLPFWQAAQWDGATGFGSKGDAAWAWLVNLEHSYWVSDCLDTGRQQIQPHGHGFPITRNLEEWRWTCQ</sequence>
<comment type="similarity">
    <text evidence="2">Belongs to the bacterial solute-binding protein 5 family.</text>
</comment>
<dbReference type="AlphaFoldDB" id="A0A0K6I257"/>
<dbReference type="Gene3D" id="3.10.105.10">
    <property type="entry name" value="Dipeptide-binding Protein, Domain 3"/>
    <property type="match status" value="1"/>
</dbReference>
<evidence type="ECO:0000256" key="3">
    <source>
        <dbReference type="ARBA" id="ARBA00022448"/>
    </source>
</evidence>
<protein>
    <submittedName>
        <fullName evidence="7">ABC-type transport system, periplasmic component</fullName>
    </submittedName>
</protein>
<dbReference type="GO" id="GO:0043190">
    <property type="term" value="C:ATP-binding cassette (ABC) transporter complex"/>
    <property type="evidence" value="ECO:0007669"/>
    <property type="project" value="InterPro"/>
</dbReference>
<reference evidence="8" key="1">
    <citation type="submission" date="2015-08" db="EMBL/GenBank/DDBJ databases">
        <authorList>
            <person name="Varghese N."/>
        </authorList>
    </citation>
    <scope>NUCLEOTIDE SEQUENCE [LARGE SCALE GENOMIC DNA]</scope>
    <source>
        <strain evidence="8">DSM 23407</strain>
    </source>
</reference>
<dbReference type="SUPFAM" id="SSF53850">
    <property type="entry name" value="Periplasmic binding protein-like II"/>
    <property type="match status" value="1"/>
</dbReference>
<dbReference type="Pfam" id="PF00496">
    <property type="entry name" value="SBP_bac_5"/>
    <property type="match status" value="1"/>
</dbReference>
<dbReference type="InterPro" id="IPR039424">
    <property type="entry name" value="SBP_5"/>
</dbReference>
<dbReference type="GO" id="GO:1904680">
    <property type="term" value="F:peptide transmembrane transporter activity"/>
    <property type="evidence" value="ECO:0007669"/>
    <property type="project" value="TreeGrafter"/>
</dbReference>
<dbReference type="Gene3D" id="3.40.190.10">
    <property type="entry name" value="Periplasmic binding protein-like II"/>
    <property type="match status" value="1"/>
</dbReference>
<evidence type="ECO:0000256" key="2">
    <source>
        <dbReference type="ARBA" id="ARBA00005695"/>
    </source>
</evidence>
<organism evidence="7 8">
    <name type="scientific">Pannonibacter indicus</name>
    <dbReference type="NCBI Taxonomy" id="466044"/>
    <lineage>
        <taxon>Bacteria</taxon>
        <taxon>Pseudomonadati</taxon>
        <taxon>Pseudomonadota</taxon>
        <taxon>Alphaproteobacteria</taxon>
        <taxon>Hyphomicrobiales</taxon>
        <taxon>Stappiaceae</taxon>
        <taxon>Pannonibacter</taxon>
    </lineage>
</organism>
<dbReference type="Proteomes" id="UP000183900">
    <property type="component" value="Unassembled WGS sequence"/>
</dbReference>
<evidence type="ECO:0000259" key="6">
    <source>
        <dbReference type="Pfam" id="PF00496"/>
    </source>
</evidence>
<keyword evidence="8" id="KW-1185">Reference proteome</keyword>
<evidence type="ECO:0000256" key="1">
    <source>
        <dbReference type="ARBA" id="ARBA00004418"/>
    </source>
</evidence>
<feature type="signal peptide" evidence="5">
    <location>
        <begin position="1"/>
        <end position="27"/>
    </location>
</feature>
<keyword evidence="3" id="KW-0813">Transport</keyword>
<gene>
    <name evidence="7" type="ORF">Ga0061067_10733</name>
</gene>
<dbReference type="EMBL" id="CYHE01000007">
    <property type="protein sequence ID" value="CUA97156.1"/>
    <property type="molecule type" value="Genomic_DNA"/>
</dbReference>
<feature type="chain" id="PRO_5005505156" evidence="5">
    <location>
        <begin position="28"/>
        <end position="530"/>
    </location>
</feature>
<dbReference type="CDD" id="cd08518">
    <property type="entry name" value="PBP2_NikA_DppA_OppA_like_19"/>
    <property type="match status" value="1"/>
</dbReference>
<dbReference type="GO" id="GO:0030288">
    <property type="term" value="C:outer membrane-bounded periplasmic space"/>
    <property type="evidence" value="ECO:0007669"/>
    <property type="project" value="UniProtKB-ARBA"/>
</dbReference>
<name>A0A0K6I257_9HYPH</name>
<keyword evidence="4 5" id="KW-0732">Signal</keyword>
<dbReference type="PANTHER" id="PTHR30290">
    <property type="entry name" value="PERIPLASMIC BINDING COMPONENT OF ABC TRANSPORTER"/>
    <property type="match status" value="1"/>
</dbReference>